<dbReference type="OrthoDB" id="1100725at2"/>
<dbReference type="RefSeq" id="WP_090660040.1">
    <property type="nucleotide sequence ID" value="NZ_FOXQ01000009.1"/>
</dbReference>
<dbReference type="AlphaFoldDB" id="A0A1I5XPR0"/>
<keyword evidence="2" id="KW-1185">Reference proteome</keyword>
<accession>A0A1I5XPR0</accession>
<protein>
    <submittedName>
        <fullName evidence="1">Uncharacterized protein</fullName>
    </submittedName>
</protein>
<dbReference type="Proteomes" id="UP000199031">
    <property type="component" value="Unassembled WGS sequence"/>
</dbReference>
<proteinExistence type="predicted"/>
<evidence type="ECO:0000313" key="1">
    <source>
        <dbReference type="EMBL" id="SFQ33918.1"/>
    </source>
</evidence>
<sequence length="231" mass="26527">MEKAGLLIARLQELYDSKAGNEQLRITAQLLLSELERSAQNEQHRQQSIAVFYPAARGAFVSETSIETILPPASTDPEQPEPIIETEENEEAVFQPDEEEDKFDYFNPMVEIPTLALKQQEVNETLSQQESLNDRLKQQSSSQKEVAQNISTGPIKDLRKGIGINDQYLFINELFRGDQTMYDRSIKTINSFNIYGEAELWIKRELKLKLGWNENSPASVLFDQLVRRRFS</sequence>
<dbReference type="STRING" id="1465490.SAMN05444277_10994"/>
<evidence type="ECO:0000313" key="2">
    <source>
        <dbReference type="Proteomes" id="UP000199031"/>
    </source>
</evidence>
<gene>
    <name evidence="1" type="ORF">SAMN05444277_10994</name>
</gene>
<dbReference type="EMBL" id="FOXQ01000009">
    <property type="protein sequence ID" value="SFQ33918.1"/>
    <property type="molecule type" value="Genomic_DNA"/>
</dbReference>
<name>A0A1I5XPR0_9BACT</name>
<organism evidence="1 2">
    <name type="scientific">Parafilimonas terrae</name>
    <dbReference type="NCBI Taxonomy" id="1465490"/>
    <lineage>
        <taxon>Bacteria</taxon>
        <taxon>Pseudomonadati</taxon>
        <taxon>Bacteroidota</taxon>
        <taxon>Chitinophagia</taxon>
        <taxon>Chitinophagales</taxon>
        <taxon>Chitinophagaceae</taxon>
        <taxon>Parafilimonas</taxon>
    </lineage>
</organism>
<reference evidence="1 2" key="1">
    <citation type="submission" date="2016-10" db="EMBL/GenBank/DDBJ databases">
        <authorList>
            <person name="de Groot N.N."/>
        </authorList>
    </citation>
    <scope>NUCLEOTIDE SEQUENCE [LARGE SCALE GENOMIC DNA]</scope>
    <source>
        <strain evidence="1 2">DSM 28286</strain>
    </source>
</reference>